<dbReference type="AlphaFoldDB" id="A0A0E9S302"/>
<reference evidence="2" key="1">
    <citation type="submission" date="2014-11" db="EMBL/GenBank/DDBJ databases">
        <authorList>
            <person name="Amaro Gonzalez C."/>
        </authorList>
    </citation>
    <scope>NUCLEOTIDE SEQUENCE</scope>
</reference>
<name>A0A0E9S302_ANGAN</name>
<proteinExistence type="predicted"/>
<protein>
    <submittedName>
        <fullName evidence="2">Uncharacterized protein</fullName>
    </submittedName>
</protein>
<feature type="signal peptide" evidence="1">
    <location>
        <begin position="1"/>
        <end position="22"/>
    </location>
</feature>
<sequence>MLNPCLVLPIFEVLYCVRVADASVEMENILSASNTVSVKYYSHGTSYMVMVVITDTLFKDIKESHVVQMIKINLLSKLKVSLMLFCSWKFHCTTNLDFIFILRGF</sequence>
<evidence type="ECO:0000256" key="1">
    <source>
        <dbReference type="SAM" id="SignalP"/>
    </source>
</evidence>
<feature type="chain" id="PRO_5002431967" evidence="1">
    <location>
        <begin position="23"/>
        <end position="105"/>
    </location>
</feature>
<organism evidence="2">
    <name type="scientific">Anguilla anguilla</name>
    <name type="common">European freshwater eel</name>
    <name type="synonym">Muraena anguilla</name>
    <dbReference type="NCBI Taxonomy" id="7936"/>
    <lineage>
        <taxon>Eukaryota</taxon>
        <taxon>Metazoa</taxon>
        <taxon>Chordata</taxon>
        <taxon>Craniata</taxon>
        <taxon>Vertebrata</taxon>
        <taxon>Euteleostomi</taxon>
        <taxon>Actinopterygii</taxon>
        <taxon>Neopterygii</taxon>
        <taxon>Teleostei</taxon>
        <taxon>Anguilliformes</taxon>
        <taxon>Anguillidae</taxon>
        <taxon>Anguilla</taxon>
    </lineage>
</organism>
<accession>A0A0E9S302</accession>
<evidence type="ECO:0000313" key="2">
    <source>
        <dbReference type="EMBL" id="JAH35050.1"/>
    </source>
</evidence>
<keyword evidence="1" id="KW-0732">Signal</keyword>
<reference evidence="2" key="2">
    <citation type="journal article" date="2015" name="Fish Shellfish Immunol.">
        <title>Early steps in the European eel (Anguilla anguilla)-Vibrio vulnificus interaction in the gills: Role of the RtxA13 toxin.</title>
        <authorList>
            <person name="Callol A."/>
            <person name="Pajuelo D."/>
            <person name="Ebbesson L."/>
            <person name="Teles M."/>
            <person name="MacKenzie S."/>
            <person name="Amaro C."/>
        </authorList>
    </citation>
    <scope>NUCLEOTIDE SEQUENCE</scope>
</reference>
<dbReference type="EMBL" id="GBXM01073527">
    <property type="protein sequence ID" value="JAH35050.1"/>
    <property type="molecule type" value="Transcribed_RNA"/>
</dbReference>